<dbReference type="SMART" id="SM00304">
    <property type="entry name" value="HAMP"/>
    <property type="match status" value="1"/>
</dbReference>
<gene>
    <name evidence="7" type="ORF">P8V03_10425</name>
</gene>
<dbReference type="PANTHER" id="PTHR32089">
    <property type="entry name" value="METHYL-ACCEPTING CHEMOTAXIS PROTEIN MCPB"/>
    <property type="match status" value="1"/>
</dbReference>
<dbReference type="SUPFAM" id="SSF58104">
    <property type="entry name" value="Methyl-accepting chemotaxis protein (MCP) signaling domain"/>
    <property type="match status" value="1"/>
</dbReference>
<keyword evidence="8" id="KW-1185">Reference proteome</keyword>
<organism evidence="7 8">
    <name type="scientific">Clostridium tanneri</name>
    <dbReference type="NCBI Taxonomy" id="3037988"/>
    <lineage>
        <taxon>Bacteria</taxon>
        <taxon>Bacillati</taxon>
        <taxon>Bacillota</taxon>
        <taxon>Clostridia</taxon>
        <taxon>Eubacteriales</taxon>
        <taxon>Clostridiaceae</taxon>
        <taxon>Clostridium</taxon>
    </lineage>
</organism>
<dbReference type="Proteomes" id="UP001281656">
    <property type="component" value="Unassembled WGS sequence"/>
</dbReference>
<evidence type="ECO:0000259" key="6">
    <source>
        <dbReference type="PROSITE" id="PS50885"/>
    </source>
</evidence>
<feature type="domain" description="Methyl-accepting transducer" evidence="5">
    <location>
        <begin position="284"/>
        <end position="542"/>
    </location>
</feature>
<dbReference type="PANTHER" id="PTHR32089:SF112">
    <property type="entry name" value="LYSOZYME-LIKE PROTEIN-RELATED"/>
    <property type="match status" value="1"/>
</dbReference>
<dbReference type="CDD" id="cd19411">
    <property type="entry name" value="MCP2201-like_sensor"/>
    <property type="match status" value="1"/>
</dbReference>
<accession>A0ABU4JTY7</accession>
<dbReference type="InterPro" id="IPR024478">
    <property type="entry name" value="HlyB_4HB_MCP"/>
</dbReference>
<evidence type="ECO:0000256" key="1">
    <source>
        <dbReference type="ARBA" id="ARBA00023224"/>
    </source>
</evidence>
<evidence type="ECO:0000259" key="5">
    <source>
        <dbReference type="PROSITE" id="PS50111"/>
    </source>
</evidence>
<dbReference type="PRINTS" id="PR00260">
    <property type="entry name" value="CHEMTRNSDUCR"/>
</dbReference>
<feature type="domain" description="HAMP" evidence="6">
    <location>
        <begin position="213"/>
        <end position="265"/>
    </location>
</feature>
<evidence type="ECO:0000313" key="7">
    <source>
        <dbReference type="EMBL" id="MDW8801567.1"/>
    </source>
</evidence>
<dbReference type="PROSITE" id="PS50111">
    <property type="entry name" value="CHEMOTAXIS_TRANSDUC_2"/>
    <property type="match status" value="1"/>
</dbReference>
<dbReference type="SMART" id="SM00283">
    <property type="entry name" value="MA"/>
    <property type="match status" value="1"/>
</dbReference>
<dbReference type="Gene3D" id="1.10.287.950">
    <property type="entry name" value="Methyl-accepting chemotaxis protein"/>
    <property type="match status" value="1"/>
</dbReference>
<dbReference type="PROSITE" id="PS50885">
    <property type="entry name" value="HAMP"/>
    <property type="match status" value="1"/>
</dbReference>
<reference evidence="7 8" key="1">
    <citation type="submission" date="2023-04" db="EMBL/GenBank/DDBJ databases">
        <title>Clostridium tannerae sp. nov., isolated from the fecal material of an alpaca.</title>
        <authorList>
            <person name="Miller S."/>
            <person name="Hendry M."/>
            <person name="King J."/>
            <person name="Sankaranarayanan K."/>
            <person name="Lawson P.A."/>
        </authorList>
    </citation>
    <scope>NUCLEOTIDE SEQUENCE [LARGE SCALE GENOMIC DNA]</scope>
    <source>
        <strain evidence="7 8">A1-XYC3</strain>
    </source>
</reference>
<name>A0ABU4JTY7_9CLOT</name>
<dbReference type="Pfam" id="PF00672">
    <property type="entry name" value="HAMP"/>
    <property type="match status" value="1"/>
</dbReference>
<feature type="transmembrane region" description="Helical" evidence="4">
    <location>
        <begin position="12"/>
        <end position="32"/>
    </location>
</feature>
<evidence type="ECO:0000256" key="2">
    <source>
        <dbReference type="ARBA" id="ARBA00029447"/>
    </source>
</evidence>
<protein>
    <submittedName>
        <fullName evidence="7">Methyl-accepting chemotaxis protein</fullName>
    </submittedName>
</protein>
<comment type="similarity">
    <text evidence="2">Belongs to the methyl-accepting chemotaxis (MCP) protein family.</text>
</comment>
<dbReference type="Pfam" id="PF00015">
    <property type="entry name" value="MCPsignal"/>
    <property type="match status" value="1"/>
</dbReference>
<keyword evidence="1 3" id="KW-0807">Transducer</keyword>
<feature type="transmembrane region" description="Helical" evidence="4">
    <location>
        <begin position="192"/>
        <end position="211"/>
    </location>
</feature>
<comment type="caution">
    <text evidence="7">The sequence shown here is derived from an EMBL/GenBank/DDBJ whole genome shotgun (WGS) entry which is preliminary data.</text>
</comment>
<dbReference type="InterPro" id="IPR004089">
    <property type="entry name" value="MCPsignal_dom"/>
</dbReference>
<dbReference type="Gene3D" id="6.10.340.10">
    <property type="match status" value="1"/>
</dbReference>
<proteinExistence type="inferred from homology"/>
<dbReference type="InterPro" id="IPR047347">
    <property type="entry name" value="YvaQ-like_sensor"/>
</dbReference>
<dbReference type="InterPro" id="IPR003660">
    <property type="entry name" value="HAMP_dom"/>
</dbReference>
<evidence type="ECO:0000256" key="3">
    <source>
        <dbReference type="PROSITE-ProRule" id="PRU00284"/>
    </source>
</evidence>
<sequence length="571" mass="62789">MNFNKIKLSNKLLIGFSLMIIMVMAVSSLGIIRLNQTNKVVEDLISTDNKKISLAYGMRGHINKIAISVRNIAISNERKYMEEQKKIIEENEELYRDKEKQLGALIYTEKGKEVYKELLANDEITFSAFDKAIEAGMKTGLTNAELQSVMTTIEEPQNNLMQNIETIITLQEETSKSKGDTIRQTASLSTKLMVIFLTTSVIVGVLSAYIIRKSIISQLQEVVKGALELAKGNLNFKMKVVSKDEIGQIITSLNNAVEKLNESMSEIKNKSVAILESSESANQMFAEIGAEVEQISASTEEISAGMEECSAAVEEVASMSLTVKEEVNTTAKQAQEGLDLALNIQEKATSMNNESIQSRESAEKMYSQTRVSLEKALEEAKVVNEILEMAKSIDAISNQTNLLALNAAIEAARAGEQGKGFAVVAEEVRKLAEESSKAVAQIQSKVDTVLKAVDKLTNSSQNILMFVEKDVLKDYDKLILISSEYKKDGHTIKNIVEKFAEVSKSISTSVDQISKSMEEVALSVSEVAKTSEDIASSTAEVNSKNGLVIREANNNAESAKELEKLVEEFNL</sequence>
<dbReference type="RefSeq" id="WP_318798108.1">
    <property type="nucleotide sequence ID" value="NZ_JARUJP010000010.1"/>
</dbReference>
<dbReference type="InterPro" id="IPR004090">
    <property type="entry name" value="Chemotax_Me-accpt_rcpt"/>
</dbReference>
<keyword evidence="4" id="KW-0472">Membrane</keyword>
<evidence type="ECO:0000313" key="8">
    <source>
        <dbReference type="Proteomes" id="UP001281656"/>
    </source>
</evidence>
<evidence type="ECO:0000256" key="4">
    <source>
        <dbReference type="SAM" id="Phobius"/>
    </source>
</evidence>
<dbReference type="Pfam" id="PF12729">
    <property type="entry name" value="4HB_MCP_1"/>
    <property type="match status" value="1"/>
</dbReference>
<keyword evidence="4" id="KW-0812">Transmembrane</keyword>
<keyword evidence="4" id="KW-1133">Transmembrane helix</keyword>
<dbReference type="EMBL" id="JARUJP010000010">
    <property type="protein sequence ID" value="MDW8801567.1"/>
    <property type="molecule type" value="Genomic_DNA"/>
</dbReference>
<dbReference type="CDD" id="cd06225">
    <property type="entry name" value="HAMP"/>
    <property type="match status" value="1"/>
</dbReference>